<keyword evidence="1" id="KW-0812">Transmembrane</keyword>
<feature type="transmembrane region" description="Helical" evidence="1">
    <location>
        <begin position="7"/>
        <end position="27"/>
    </location>
</feature>
<sequence>MKKVMSFKKIFIFCIVIIALYKIIMLLDTLPPMFLYGDITYHIAESILYVINQLAIGVAGAIIFYYLNSFYNTKLNMALYYDLRKNILFILYHHMDILKNVDYFKELGDKTQFLWPDFIVLLSIIDKSLEVDDGYVYDKDAESQSDYEIKYKYEQAVGEYLLQVNQSNLIHSIEQFNKPIDDLCACISSYGINNLSSFYQLKGGKDIIDTVTSDFYCDDLIGYIDCLKYDDSEEKENLIIFRKYIGLYYLQFLNETIDFYNTINEFIETVEKNKIIKYTNLIY</sequence>
<keyword evidence="1" id="KW-1133">Transmembrane helix</keyword>
<evidence type="ECO:0000256" key="1">
    <source>
        <dbReference type="SAM" id="Phobius"/>
    </source>
</evidence>
<dbReference type="EMBL" id="LWAE01000002">
    <property type="protein sequence ID" value="KZL92809.1"/>
    <property type="molecule type" value="Genomic_DNA"/>
</dbReference>
<comment type="caution">
    <text evidence="2">The sequence shown here is derived from an EMBL/GenBank/DDBJ whole genome shotgun (WGS) entry which is preliminary data.</text>
</comment>
<reference evidence="2 3" key="1">
    <citation type="submission" date="2016-04" db="EMBL/GenBank/DDBJ databases">
        <title>Genome sequence of Clostridium magnum DSM 2767.</title>
        <authorList>
            <person name="Poehlein A."/>
            <person name="Uhlig R."/>
            <person name="Fischer R."/>
            <person name="Bahl H."/>
            <person name="Daniel R."/>
        </authorList>
    </citation>
    <scope>NUCLEOTIDE SEQUENCE [LARGE SCALE GENOMIC DNA]</scope>
    <source>
        <strain evidence="2 3">DSM 2767</strain>
    </source>
</reference>
<evidence type="ECO:0000313" key="3">
    <source>
        <dbReference type="Proteomes" id="UP000076603"/>
    </source>
</evidence>
<gene>
    <name evidence="2" type="ORF">CLMAG_26230</name>
</gene>
<organism evidence="2 3">
    <name type="scientific">Clostridium magnum DSM 2767</name>
    <dbReference type="NCBI Taxonomy" id="1121326"/>
    <lineage>
        <taxon>Bacteria</taxon>
        <taxon>Bacillati</taxon>
        <taxon>Bacillota</taxon>
        <taxon>Clostridia</taxon>
        <taxon>Eubacteriales</taxon>
        <taxon>Clostridiaceae</taxon>
        <taxon>Clostridium</taxon>
    </lineage>
</organism>
<dbReference type="PATRIC" id="fig|1121326.3.peg.2631"/>
<dbReference type="Proteomes" id="UP000076603">
    <property type="component" value="Unassembled WGS sequence"/>
</dbReference>
<feature type="transmembrane region" description="Helical" evidence="1">
    <location>
        <begin position="47"/>
        <end position="67"/>
    </location>
</feature>
<protein>
    <submittedName>
        <fullName evidence="2">Uncharacterized protein</fullName>
    </submittedName>
</protein>
<keyword evidence="3" id="KW-1185">Reference proteome</keyword>
<proteinExistence type="predicted"/>
<dbReference type="OrthoDB" id="9979316at2"/>
<accession>A0A161Y3Z0</accession>
<dbReference type="RefSeq" id="WP_066622544.1">
    <property type="nucleotide sequence ID" value="NZ_FQXL01000025.1"/>
</dbReference>
<name>A0A161Y3Z0_9CLOT</name>
<keyword evidence="1" id="KW-0472">Membrane</keyword>
<dbReference type="AlphaFoldDB" id="A0A161Y3Z0"/>
<evidence type="ECO:0000313" key="2">
    <source>
        <dbReference type="EMBL" id="KZL92809.1"/>
    </source>
</evidence>